<keyword evidence="7" id="KW-0378">Hydrolase</keyword>
<dbReference type="GO" id="GO:0016798">
    <property type="term" value="F:hydrolase activity, acting on glycosyl bonds"/>
    <property type="evidence" value="ECO:0007669"/>
    <property type="project" value="UniProtKB-KW"/>
</dbReference>
<dbReference type="GO" id="GO:0046872">
    <property type="term" value="F:metal ion binding"/>
    <property type="evidence" value="ECO:0007669"/>
    <property type="project" value="UniProtKB-KW"/>
</dbReference>
<dbReference type="Pfam" id="PF00149">
    <property type="entry name" value="Metallophos"/>
    <property type="match status" value="2"/>
</dbReference>
<dbReference type="SUPFAM" id="SSF47862">
    <property type="entry name" value="Saposin"/>
    <property type="match status" value="1"/>
</dbReference>
<dbReference type="Pfam" id="PF19272">
    <property type="entry name" value="ASMase_C"/>
    <property type="match status" value="2"/>
</dbReference>
<proteinExistence type="inferred from homology"/>
<dbReference type="GO" id="GO:0016020">
    <property type="term" value="C:membrane"/>
    <property type="evidence" value="ECO:0007669"/>
    <property type="project" value="GOC"/>
</dbReference>
<organism evidence="13">
    <name type="scientific">Dendroctonus ponderosae</name>
    <name type="common">Mountain pine beetle</name>
    <dbReference type="NCBI Taxonomy" id="77166"/>
    <lineage>
        <taxon>Eukaryota</taxon>
        <taxon>Metazoa</taxon>
        <taxon>Ecdysozoa</taxon>
        <taxon>Arthropoda</taxon>
        <taxon>Hexapoda</taxon>
        <taxon>Insecta</taxon>
        <taxon>Pterygota</taxon>
        <taxon>Neoptera</taxon>
        <taxon>Endopterygota</taxon>
        <taxon>Coleoptera</taxon>
        <taxon>Polyphaga</taxon>
        <taxon>Cucujiformia</taxon>
        <taxon>Curculionidae</taxon>
        <taxon>Scolytinae</taxon>
        <taxon>Dendroctonus</taxon>
    </lineage>
</organism>
<evidence type="ECO:0000256" key="3">
    <source>
        <dbReference type="ARBA" id="ARBA00008234"/>
    </source>
</evidence>
<dbReference type="InterPro" id="IPR041805">
    <property type="entry name" value="ASMase/PPN1_MPP"/>
</dbReference>
<dbReference type="InterPro" id="IPR004843">
    <property type="entry name" value="Calcineurin-like_PHP"/>
</dbReference>
<evidence type="ECO:0000256" key="8">
    <source>
        <dbReference type="ARBA" id="ARBA00022833"/>
    </source>
</evidence>
<keyword evidence="9" id="KW-1015">Disulfide bond</keyword>
<dbReference type="PROSITE" id="PS51257">
    <property type="entry name" value="PROKAR_LIPOPROTEIN"/>
    <property type="match status" value="1"/>
</dbReference>
<evidence type="ECO:0000256" key="9">
    <source>
        <dbReference type="ARBA" id="ARBA00023157"/>
    </source>
</evidence>
<dbReference type="OMA" id="TKCDYVY"/>
<comment type="subcellular location">
    <subcellularLocation>
        <location evidence="2">Secreted</location>
    </subcellularLocation>
</comment>
<dbReference type="EMBL" id="KB740914">
    <property type="protein sequence ID" value="ENN78367.1"/>
    <property type="molecule type" value="Genomic_DNA"/>
</dbReference>
<evidence type="ECO:0000256" key="12">
    <source>
        <dbReference type="ARBA" id="ARBA00047268"/>
    </source>
</evidence>
<dbReference type="AlphaFoldDB" id="N6UI89"/>
<feature type="non-terminal residue" evidence="13">
    <location>
        <position position="1"/>
    </location>
</feature>
<evidence type="ECO:0000256" key="2">
    <source>
        <dbReference type="ARBA" id="ARBA00004613"/>
    </source>
</evidence>
<evidence type="ECO:0000256" key="7">
    <source>
        <dbReference type="ARBA" id="ARBA00022801"/>
    </source>
</evidence>
<keyword evidence="5" id="KW-0479">Metal-binding</keyword>
<dbReference type="GO" id="GO:0046513">
    <property type="term" value="P:ceramide biosynthetic process"/>
    <property type="evidence" value="ECO:0007669"/>
    <property type="project" value="TreeGrafter"/>
</dbReference>
<dbReference type="GO" id="GO:0005615">
    <property type="term" value="C:extracellular space"/>
    <property type="evidence" value="ECO:0007669"/>
    <property type="project" value="TreeGrafter"/>
</dbReference>
<sequence length="1204" mass="137373">MVRHLICWFTCLIALTVISCESRTTDDILQSIQQGFNEYHQTRVRPVYLDESLQKFQLPHFFRRQEHGLNRSLYENPVICDLCSVVVNFVIEERRMGMSDINIKGELQAICSLLNIETPRVCEGTIDSNADIILYIADNNPDLNPAKFCDLMLQDNQCNFTNIEWTIGVPEGQSPLRPKPVESATTFKVLHVTDFHVDPMYTPNKVKTCNEPLCCQSDQEDGSGQNSCGYWAEYGNDVSETLVDEFIRFANTFEDVDFVYFTGDIVPHRMWSTTQESNAAIIDKFLRKLKAGFSVPVFPTLGNHEATPLNQYVLNSSIPSNLSTKWLFDLIEEEWSEWLPQSAMQTIAKGGFYTFSPIEGWLLQDDEDPFDQLAWLIEVLLEAEENNESVHILGHIPTGSVDIIKVWSREYNRIINRFANTITGQFTGHVHVDTFQVRYNISNPNQAINVEWNGASIVPYDKANPSFKIYSIDKETFNVIDIDQWTFNLTQANENSELSPDWYKIYSFREAFNVPTLLPEDIGKLLINMAEDHNLLGEYHLYRFKNSDPGTGDGCDEICQKNYLCELSTSVYGDTSMCEYLKEVYDLNFGDKTWKMWEKIYFFVIAAILAITHAGAQEAGLVEKLQLGFEELKLTRTFPSYLNETLRQLAVPHFFRRSDPIDVGFVNEQTYGDKAICSICYAAANFLIFERRNNVPLEVIALEAAAVCVLLGIEDAEVCTGVIDLNLPIFAYLVDADESLQGERICDVILQKSGCNQTTFEWSIDIPEGQTVSRKNPSNPESTFNILQISDFHYDPLYMQGKTKACTRPVCCQSDQEDGDASEGTACGYWSEYNNVDASEVLVDESIRKANEFDFEYVYFTGDIVTHRVWSTSVENNTRDMKLIFRKMKSAFSGKPIYPILGNHEPTPLNEFAIGDDVDAALNTDWLYQLIISEFSTWLPKSAKQEIKRGGYYSVSPREGFRIIALNSNVAYTMNWWLIHNDTDPFGQLTWLAQTLKEAEERGEIVHILSHIPSGKADLLQVWSREYHRIIERFSNTIAAQFNGHTHKDQFMVYHSSANVSEAINIAINGASVICDKSNPSFKIINVDHENFDVIDTQEWTFNLTEANLAEDAIPDWYKLYSFRESFGTRSLAHEEFSELLPKMAANHNLLDDYHKFRYRNSDVAMESGCDNSCKKNYLCEIATSQVGDSTQCDILSKIFDQNV</sequence>
<dbReference type="OrthoDB" id="282973at2759"/>
<evidence type="ECO:0000256" key="6">
    <source>
        <dbReference type="ARBA" id="ARBA00022729"/>
    </source>
</evidence>
<gene>
    <name evidence="13" type="ORF">YQE_05169</name>
</gene>
<dbReference type="InterPro" id="IPR029052">
    <property type="entry name" value="Metallo-depent_PP-like"/>
</dbReference>
<comment type="similarity">
    <text evidence="3">Belongs to the acid sphingomyelinase family.</text>
</comment>
<dbReference type="PANTHER" id="PTHR10340:SF29">
    <property type="entry name" value="SPHINGOMYELIN PHOSPHODIESTERASE"/>
    <property type="match status" value="1"/>
</dbReference>
<keyword evidence="10" id="KW-0325">Glycoprotein</keyword>
<evidence type="ECO:0000256" key="5">
    <source>
        <dbReference type="ARBA" id="ARBA00022723"/>
    </source>
</evidence>
<evidence type="ECO:0000256" key="4">
    <source>
        <dbReference type="ARBA" id="ARBA00022525"/>
    </source>
</evidence>
<dbReference type="CDD" id="cd00842">
    <property type="entry name" value="MPP_ASMase"/>
    <property type="match status" value="2"/>
</dbReference>
<dbReference type="GO" id="GO:0061750">
    <property type="term" value="F:acid sphingomyelin phosphodiesterase activity"/>
    <property type="evidence" value="ECO:0007669"/>
    <property type="project" value="TreeGrafter"/>
</dbReference>
<evidence type="ECO:0000256" key="11">
    <source>
        <dbReference type="ARBA" id="ARBA00023295"/>
    </source>
</evidence>
<keyword evidence="6" id="KW-0732">Signal</keyword>
<keyword evidence="8" id="KW-0862">Zinc</keyword>
<comment type="cofactor">
    <cofactor evidence="1">
        <name>Zn(2+)</name>
        <dbReference type="ChEBI" id="CHEBI:29105"/>
    </cofactor>
</comment>
<protein>
    <submittedName>
        <fullName evidence="13">Uncharacterized protein</fullName>
    </submittedName>
</protein>
<name>N6UI89_DENPD</name>
<comment type="catalytic activity">
    <reaction evidence="12">
        <text>a sphingomyelin + H2O = phosphocholine + an N-acylsphing-4-enine + H(+)</text>
        <dbReference type="Rhea" id="RHEA:19253"/>
        <dbReference type="ChEBI" id="CHEBI:15377"/>
        <dbReference type="ChEBI" id="CHEBI:15378"/>
        <dbReference type="ChEBI" id="CHEBI:17636"/>
        <dbReference type="ChEBI" id="CHEBI:52639"/>
        <dbReference type="ChEBI" id="CHEBI:295975"/>
        <dbReference type="EC" id="3.1.4.12"/>
    </reaction>
    <physiologicalReaction direction="left-to-right" evidence="12">
        <dbReference type="Rhea" id="RHEA:19254"/>
    </physiologicalReaction>
</comment>
<dbReference type="InterPro" id="IPR045473">
    <property type="entry name" value="ASM_C"/>
</dbReference>
<evidence type="ECO:0000256" key="10">
    <source>
        <dbReference type="ARBA" id="ARBA00023180"/>
    </source>
</evidence>
<dbReference type="Gene3D" id="3.60.21.10">
    <property type="match status" value="2"/>
</dbReference>
<keyword evidence="4" id="KW-0964">Secreted</keyword>
<accession>N6UI89</accession>
<dbReference type="GO" id="GO:0006685">
    <property type="term" value="P:sphingomyelin catabolic process"/>
    <property type="evidence" value="ECO:0007669"/>
    <property type="project" value="TreeGrafter"/>
</dbReference>
<dbReference type="GO" id="GO:0005764">
    <property type="term" value="C:lysosome"/>
    <property type="evidence" value="ECO:0007669"/>
    <property type="project" value="TreeGrafter"/>
</dbReference>
<evidence type="ECO:0000313" key="13">
    <source>
        <dbReference type="EMBL" id="ENN78367.1"/>
    </source>
</evidence>
<dbReference type="PROSITE" id="PS50015">
    <property type="entry name" value="SAP_B"/>
    <property type="match status" value="2"/>
</dbReference>
<evidence type="ECO:0000256" key="1">
    <source>
        <dbReference type="ARBA" id="ARBA00001947"/>
    </source>
</evidence>
<dbReference type="InterPro" id="IPR011001">
    <property type="entry name" value="Saposin-like"/>
</dbReference>
<dbReference type="FunFam" id="3.60.21.10:FF:000077">
    <property type="entry name" value="Sphingomyelin phosphodiesterase"/>
    <property type="match status" value="2"/>
</dbReference>
<reference evidence="13" key="1">
    <citation type="journal article" date="2013" name="Genome Biol.">
        <title>Draft genome of the mountain pine beetle, Dendroctonus ponderosae Hopkins, a major forest pest.</title>
        <authorList>
            <person name="Keeling C.I."/>
            <person name="Yuen M.M."/>
            <person name="Liao N.Y."/>
            <person name="Docking T.R."/>
            <person name="Chan S.K."/>
            <person name="Taylor G.A."/>
            <person name="Palmquist D.L."/>
            <person name="Jackman S.D."/>
            <person name="Nguyen A."/>
            <person name="Li M."/>
            <person name="Henderson H."/>
            <person name="Janes J.K."/>
            <person name="Zhao Y."/>
            <person name="Pandoh P."/>
            <person name="Moore R."/>
            <person name="Sperling F.A."/>
            <person name="Huber D.P."/>
            <person name="Birol I."/>
            <person name="Jones S.J."/>
            <person name="Bohlmann J."/>
        </authorList>
    </citation>
    <scope>NUCLEOTIDE SEQUENCE</scope>
</reference>
<dbReference type="SUPFAM" id="SSF56300">
    <property type="entry name" value="Metallo-dependent phosphatases"/>
    <property type="match status" value="2"/>
</dbReference>
<dbReference type="PANTHER" id="PTHR10340">
    <property type="entry name" value="SPHINGOMYELIN PHOSPHODIESTERASE"/>
    <property type="match status" value="1"/>
</dbReference>
<dbReference type="InterPro" id="IPR008139">
    <property type="entry name" value="SaposinB_dom"/>
</dbReference>
<dbReference type="HOGENOM" id="CLU_270432_0_0_1"/>
<keyword evidence="11" id="KW-0326">Glycosidase</keyword>